<dbReference type="CDD" id="cd00519">
    <property type="entry name" value="Lipase_3"/>
    <property type="match status" value="1"/>
</dbReference>
<dbReference type="Gene3D" id="3.20.20.70">
    <property type="entry name" value="Aldolase class I"/>
    <property type="match status" value="1"/>
</dbReference>
<reference evidence="7" key="2">
    <citation type="journal article" date="2023" name="IMA Fungus">
        <title>Comparative genomic study of the Penicillium genus elucidates a diverse pangenome and 15 lateral gene transfer events.</title>
        <authorList>
            <person name="Petersen C."/>
            <person name="Sorensen T."/>
            <person name="Nielsen M.R."/>
            <person name="Sondergaard T.E."/>
            <person name="Sorensen J.L."/>
            <person name="Fitzpatrick D.A."/>
            <person name="Frisvad J.C."/>
            <person name="Nielsen K.L."/>
        </authorList>
    </citation>
    <scope>NUCLEOTIDE SEQUENCE</scope>
    <source>
        <strain evidence="7">IBT 35675</strain>
    </source>
</reference>
<feature type="domain" description="FMN hydroxy acid dehydrogenase" evidence="6">
    <location>
        <begin position="21"/>
        <end position="395"/>
    </location>
</feature>
<feature type="compositionally biased region" description="Low complexity" evidence="5">
    <location>
        <begin position="1014"/>
        <end position="1023"/>
    </location>
</feature>
<keyword evidence="2" id="KW-0285">Flavoprotein</keyword>
<keyword evidence="4" id="KW-0560">Oxidoreductase</keyword>
<sequence length="1516" mass="164828">MSDNYGSYQTEIYGKGALMGILPGVTTDARKLEEQAQEALGIRAFNYVAGGAGEKATMDSNRQAFRQWKLIPRMMRNKPEQDVSVELFGQKYDNPLIVAPVGVQGIFHEDKETGLAEVCGEVGVPYTMSTASTSSIEDVAAANKDGKRWFQLYWPRDNNVTLSLLKRAKENGFSVLVVTLDTWSLAWRPADLDNAYVPFIKGVGNQVGFTDPVFRAKFEKETGSKVEEDIFGASRAWIGDIFAGAPHSWEDLEFLRKNWDGPIVLKGIQHVDDAKLALKAGCDGIVVSNHGGRQVDGAIGSLDVLPEIVDAVGDQLTVLFDSGIRTGSDVIKALCLGAKAVLVGRPVIYGLSIQGREGARQVLKGLLADLWQNMGLSGIRRVEDCNRSQVRRVNEASLKAMMYIFIMIDSENQVAQITQPTGSTLLPRPVASLISLITQSTSLSLRLGTFFGGAALDGARATTLTSLELSRALVEGILTRAGRDVAIRSGDEHGRTEAESLLERSLATLHTTVTSASFFAAASFHFSSTTLSSISHLSQALLSTLDAILGSTESSRAIAAIITLIRREFRSLEPGASAEKIGVGDLLVGSLGFALLQRWGKKNTERHLRQCGGDEIVWDVVILDNGARADVIGSHQLQFLDRGNEEPVEPSSASFVMPGNTDEAFDAIRRSSVTDTPGNRLSIPLDEQQQVSDEDVRTYIMSQLPQGCHASIRSEVLTARTITVDIFDDDMAEIAAPPGTKMIEERFHHDHDYGDTVMVDGKQRFPRQTVVFRTAFNKSESSELRPHDGSNLSSLADSSHQQRALPGKPLPEIPPKSQHGRSRSHPEAYGPVKQQGPDSPCEGSKPGVGKGFTKFAQMVKPAGAEKSDVKRSLKKPFKPAGSGISPPRLPPRPTNRPTKGTAAVKEATVREASTKPELKKKQTEPPVYQPTTPVPNRGLRRSPFPSSPQRASPQSQAKYGPPYSTPPGRGRGEHFTLRHNSQESLLTRTDAFITRHGADLRPGSPAAARTHVRSSSSMSITTSEADGRVSANDNRPGSSARHLRSHSYTPSIYSLATAGSETSLLLAHRPRKSAYGDTETIQALNRDGLVPGIFPERHFVQNIRRFCRFSSASYGSNALKVMGVPRDPTNLPSTTSDGHVHSAFSENAGLPPSTILLSSYVDPAGGSNAAGETDTGFPLVHYLSIDHDSKAIVLTLRGTWGFEDILTDMTCDYDDLEWQGKSWKVHKGMHASAKRLLEGGGGRVMITLRAALEEFEDYGIVLCGHSLGGGVAALLATMISEPNPVQTGTSFITSSYRPRLLPDSDSNKSVPTYTLPANRPIHVYAYGPPAVMSPFLRIATRGLITTIVNGSDIVPSLSLGILHDMHTASLSFKDDTGAKSHIRQRLRDSLRQSIIHKFYVNQPPLVVNAGDGVGEDAWAWKTLKLLRDEMRAPKLMPPGEVFVVETMRVLQRDAFTLPDLDAGRLGRPATRVQLRFVRNVEAYFGELRFASGMLSDHNPARYETSLAALVRGILDE</sequence>
<dbReference type="PANTHER" id="PTHR10578">
    <property type="entry name" value="S -2-HYDROXY-ACID OXIDASE-RELATED"/>
    <property type="match status" value="1"/>
</dbReference>
<comment type="caution">
    <text evidence="7">The sequence shown here is derived from an EMBL/GenBank/DDBJ whole genome shotgun (WGS) entry which is preliminary data.</text>
</comment>
<evidence type="ECO:0000259" key="6">
    <source>
        <dbReference type="PROSITE" id="PS51349"/>
    </source>
</evidence>
<protein>
    <recommendedName>
        <fullName evidence="6">FMN hydroxy acid dehydrogenase domain-containing protein</fullName>
    </recommendedName>
</protein>
<dbReference type="Pfam" id="PF01764">
    <property type="entry name" value="Lipase_3"/>
    <property type="match status" value="1"/>
</dbReference>
<dbReference type="Proteomes" id="UP001148299">
    <property type="component" value="Unassembled WGS sequence"/>
</dbReference>
<reference evidence="7" key="1">
    <citation type="submission" date="2022-12" db="EMBL/GenBank/DDBJ databases">
        <authorList>
            <person name="Petersen C."/>
        </authorList>
    </citation>
    <scope>NUCLEOTIDE SEQUENCE</scope>
    <source>
        <strain evidence="7">IBT 35675</strain>
    </source>
</reference>
<dbReference type="GO" id="GO:0010181">
    <property type="term" value="F:FMN binding"/>
    <property type="evidence" value="ECO:0007669"/>
    <property type="project" value="InterPro"/>
</dbReference>
<gene>
    <name evidence="7" type="ORF">N7541_011330</name>
</gene>
<feature type="compositionally biased region" description="Basic and acidic residues" evidence="5">
    <location>
        <begin position="907"/>
        <end position="923"/>
    </location>
</feature>
<feature type="compositionally biased region" description="Polar residues" evidence="5">
    <location>
        <begin position="790"/>
        <end position="802"/>
    </location>
</feature>
<organism evidence="7 8">
    <name type="scientific">Penicillium brevicompactum</name>
    <dbReference type="NCBI Taxonomy" id="5074"/>
    <lineage>
        <taxon>Eukaryota</taxon>
        <taxon>Fungi</taxon>
        <taxon>Dikarya</taxon>
        <taxon>Ascomycota</taxon>
        <taxon>Pezizomycotina</taxon>
        <taxon>Eurotiomycetes</taxon>
        <taxon>Eurotiomycetidae</taxon>
        <taxon>Eurotiales</taxon>
        <taxon>Aspergillaceae</taxon>
        <taxon>Penicillium</taxon>
    </lineage>
</organism>
<dbReference type="GO" id="GO:0016491">
    <property type="term" value="F:oxidoreductase activity"/>
    <property type="evidence" value="ECO:0007669"/>
    <property type="project" value="UniProtKB-KW"/>
</dbReference>
<feature type="compositionally biased region" description="Low complexity" evidence="5">
    <location>
        <begin position="941"/>
        <end position="957"/>
    </location>
</feature>
<proteinExistence type="predicted"/>
<keyword evidence="3" id="KW-0288">FMN</keyword>
<evidence type="ECO:0000256" key="1">
    <source>
        <dbReference type="ARBA" id="ARBA00001917"/>
    </source>
</evidence>
<dbReference type="GO" id="GO:0072330">
    <property type="term" value="P:monocarboxylic acid biosynthetic process"/>
    <property type="evidence" value="ECO:0007669"/>
    <property type="project" value="UniProtKB-ARBA"/>
</dbReference>
<dbReference type="CDD" id="cd03332">
    <property type="entry name" value="LMO_FMN"/>
    <property type="match status" value="1"/>
</dbReference>
<dbReference type="GO" id="GO:0017000">
    <property type="term" value="P:antibiotic biosynthetic process"/>
    <property type="evidence" value="ECO:0007669"/>
    <property type="project" value="UniProtKB-ARBA"/>
</dbReference>
<dbReference type="SUPFAM" id="SSF53474">
    <property type="entry name" value="alpha/beta-Hydrolases"/>
    <property type="match status" value="1"/>
</dbReference>
<evidence type="ECO:0000256" key="5">
    <source>
        <dbReference type="SAM" id="MobiDB-lite"/>
    </source>
</evidence>
<keyword evidence="8" id="KW-1185">Reference proteome</keyword>
<name>A0A9W9QQA5_PENBR</name>
<feature type="region of interest" description="Disordered" evidence="5">
    <location>
        <begin position="862"/>
        <end position="983"/>
    </location>
</feature>
<dbReference type="InterPro" id="IPR008259">
    <property type="entry name" value="FMN_hydac_DH_AS"/>
</dbReference>
<dbReference type="EMBL" id="JAPZBR010000008">
    <property type="protein sequence ID" value="KAJ5342206.1"/>
    <property type="molecule type" value="Genomic_DNA"/>
</dbReference>
<evidence type="ECO:0000313" key="8">
    <source>
        <dbReference type="Proteomes" id="UP001148299"/>
    </source>
</evidence>
<dbReference type="Pfam" id="PF01070">
    <property type="entry name" value="FMN_dh"/>
    <property type="match status" value="1"/>
</dbReference>
<accession>A0A9W9QQA5</accession>
<dbReference type="InterPro" id="IPR002921">
    <property type="entry name" value="Fungal_lipase-type"/>
</dbReference>
<dbReference type="InterPro" id="IPR037350">
    <property type="entry name" value="LMO_FMN"/>
</dbReference>
<dbReference type="SUPFAM" id="SSF51395">
    <property type="entry name" value="FMN-linked oxidoreductases"/>
    <property type="match status" value="1"/>
</dbReference>
<feature type="region of interest" description="Disordered" evidence="5">
    <location>
        <begin position="778"/>
        <end position="849"/>
    </location>
</feature>
<dbReference type="PANTHER" id="PTHR10578:SF86">
    <property type="entry name" value="DEPENDENT DEHYDROGENASE, PUTATIVE (AFU_ORTHOLOGUE AFUA_6G02720)-RELATED"/>
    <property type="match status" value="1"/>
</dbReference>
<dbReference type="PROSITE" id="PS00557">
    <property type="entry name" value="FMN_HYDROXY_ACID_DH_1"/>
    <property type="match status" value="1"/>
</dbReference>
<evidence type="ECO:0000256" key="3">
    <source>
        <dbReference type="ARBA" id="ARBA00022643"/>
    </source>
</evidence>
<evidence type="ECO:0000313" key="7">
    <source>
        <dbReference type="EMBL" id="KAJ5342206.1"/>
    </source>
</evidence>
<dbReference type="PROSITE" id="PS51349">
    <property type="entry name" value="FMN_HYDROXY_ACID_DH_2"/>
    <property type="match status" value="1"/>
</dbReference>
<dbReference type="Gene3D" id="3.40.50.1820">
    <property type="entry name" value="alpha/beta hydrolase"/>
    <property type="match status" value="1"/>
</dbReference>
<dbReference type="InterPro" id="IPR013785">
    <property type="entry name" value="Aldolase_TIM"/>
</dbReference>
<dbReference type="InterPro" id="IPR029058">
    <property type="entry name" value="AB_hydrolase_fold"/>
</dbReference>
<feature type="region of interest" description="Disordered" evidence="5">
    <location>
        <begin position="996"/>
        <end position="1045"/>
    </location>
</feature>
<evidence type="ECO:0000256" key="2">
    <source>
        <dbReference type="ARBA" id="ARBA00022630"/>
    </source>
</evidence>
<dbReference type="FunFam" id="3.20.20.70:FF:000132">
    <property type="entry name" value="FMN dependent dehydrogenase"/>
    <property type="match status" value="1"/>
</dbReference>
<dbReference type="InterPro" id="IPR037396">
    <property type="entry name" value="FMN_HAD"/>
</dbReference>
<evidence type="ECO:0000256" key="4">
    <source>
        <dbReference type="ARBA" id="ARBA00023002"/>
    </source>
</evidence>
<dbReference type="GO" id="GO:0006629">
    <property type="term" value="P:lipid metabolic process"/>
    <property type="evidence" value="ECO:0007669"/>
    <property type="project" value="InterPro"/>
</dbReference>
<dbReference type="InterPro" id="IPR000262">
    <property type="entry name" value="FMN-dep_DH"/>
</dbReference>
<comment type="cofactor">
    <cofactor evidence="1">
        <name>FMN</name>
        <dbReference type="ChEBI" id="CHEBI:58210"/>
    </cofactor>
</comment>